<sequence>MFNQAFYNPAAVGLDSRSIDARALYRTQWLGYDADFSSGGAPTSQLLTVGLPLAKMNGGIGLSFLNDNLGAVNNQEIQLSFAYHISFGNSTLSLGARGGLFHYYLDYKKLTFVDDNDVINRENGSVSELVPDFAAGIYFDSPSLFLSASMNHLQQSTFSSGDGNIMTLRRHLTVMGGTNIDLVEGVTIQPSVIMKSDFNAYSFEGSVLAIINNSFYGGVNMREVEALTILAGANLTKSKNLTLGYAFDLTLQNKSAKSATSHELMLSYRFGMSDKTPPNTVRTPRFRF</sequence>
<organism evidence="1 2">
    <name type="scientific">Algivirga pacifica</name>
    <dbReference type="NCBI Taxonomy" id="1162670"/>
    <lineage>
        <taxon>Bacteria</taxon>
        <taxon>Pseudomonadati</taxon>
        <taxon>Bacteroidota</taxon>
        <taxon>Cytophagia</taxon>
        <taxon>Cytophagales</taxon>
        <taxon>Flammeovirgaceae</taxon>
        <taxon>Algivirga</taxon>
    </lineage>
</organism>
<evidence type="ECO:0000313" key="2">
    <source>
        <dbReference type="Proteomes" id="UP001500298"/>
    </source>
</evidence>
<dbReference type="Proteomes" id="UP001500298">
    <property type="component" value="Unassembled WGS sequence"/>
</dbReference>
<evidence type="ECO:0008006" key="3">
    <source>
        <dbReference type="Google" id="ProtNLM"/>
    </source>
</evidence>
<reference evidence="2" key="1">
    <citation type="journal article" date="2019" name="Int. J. Syst. Evol. Microbiol.">
        <title>The Global Catalogue of Microorganisms (GCM) 10K type strain sequencing project: providing services to taxonomists for standard genome sequencing and annotation.</title>
        <authorList>
            <consortium name="The Broad Institute Genomics Platform"/>
            <consortium name="The Broad Institute Genome Sequencing Center for Infectious Disease"/>
            <person name="Wu L."/>
            <person name="Ma J."/>
        </authorList>
    </citation>
    <scope>NUCLEOTIDE SEQUENCE [LARGE SCALE GENOMIC DNA]</scope>
    <source>
        <strain evidence="2">JCM 18326</strain>
    </source>
</reference>
<proteinExistence type="predicted"/>
<dbReference type="NCBIfam" id="TIGR03519">
    <property type="entry name" value="T9SS_PorP_fam"/>
    <property type="match status" value="1"/>
</dbReference>
<keyword evidence="2" id="KW-1185">Reference proteome</keyword>
<gene>
    <name evidence="1" type="ORF">GCM10023331_16120</name>
</gene>
<accession>A0ABP9D660</accession>
<dbReference type="EMBL" id="BAABJX010000024">
    <property type="protein sequence ID" value="GAA4831638.1"/>
    <property type="molecule type" value="Genomic_DNA"/>
</dbReference>
<comment type="caution">
    <text evidence="1">The sequence shown here is derived from an EMBL/GenBank/DDBJ whole genome shotgun (WGS) entry which is preliminary data.</text>
</comment>
<protein>
    <recommendedName>
        <fullName evidence="3">Type IX secretion system membrane protein, PorP/SprF family</fullName>
    </recommendedName>
</protein>
<evidence type="ECO:0000313" key="1">
    <source>
        <dbReference type="EMBL" id="GAA4831638.1"/>
    </source>
</evidence>
<dbReference type="InterPro" id="IPR019861">
    <property type="entry name" value="PorP/SprF_Bacteroidetes"/>
</dbReference>
<name>A0ABP9D660_9BACT</name>
<dbReference type="Pfam" id="PF11751">
    <property type="entry name" value="PorP_SprF"/>
    <property type="match status" value="1"/>
</dbReference>